<dbReference type="PROSITE" id="PS00307">
    <property type="entry name" value="LECTIN_LEGUME_BETA"/>
    <property type="match status" value="1"/>
</dbReference>
<evidence type="ECO:0000256" key="11">
    <source>
        <dbReference type="ARBA" id="ARBA00022741"/>
    </source>
</evidence>
<protein>
    <recommendedName>
        <fullName evidence="5">non-specific serine/threonine protein kinase</fullName>
        <ecNumber evidence="5">2.7.11.1</ecNumber>
    </recommendedName>
</protein>
<keyword evidence="9 17" id="KW-0732">Signal</keyword>
<dbReference type="AlphaFoldDB" id="A0A8K0HWE9"/>
<evidence type="ECO:0000256" key="2">
    <source>
        <dbReference type="ARBA" id="ARBA00004479"/>
    </source>
</evidence>
<dbReference type="SUPFAM" id="SSF49899">
    <property type="entry name" value="Concanavalin A-like lectins/glucanases"/>
    <property type="match status" value="1"/>
</dbReference>
<evidence type="ECO:0000256" key="10">
    <source>
        <dbReference type="ARBA" id="ARBA00022734"/>
    </source>
</evidence>
<feature type="domain" description="Protein kinase" evidence="18">
    <location>
        <begin position="351"/>
        <end position="461"/>
    </location>
</feature>
<dbReference type="GO" id="GO:0005886">
    <property type="term" value="C:plasma membrane"/>
    <property type="evidence" value="ECO:0007669"/>
    <property type="project" value="UniProtKB-SubCell"/>
</dbReference>
<dbReference type="InterPro" id="IPR011009">
    <property type="entry name" value="Kinase-like_dom_sf"/>
</dbReference>
<dbReference type="GO" id="GO:0051707">
    <property type="term" value="P:response to other organism"/>
    <property type="evidence" value="ECO:0007669"/>
    <property type="project" value="UniProtKB-ARBA"/>
</dbReference>
<reference evidence="19" key="1">
    <citation type="journal article" date="2017" name="Gigascience">
        <title>The genome draft of coconut (Cocos nucifera).</title>
        <authorList>
            <person name="Xiao Y."/>
            <person name="Xu P."/>
            <person name="Fan H."/>
            <person name="Baudouin L."/>
            <person name="Xia W."/>
            <person name="Bocs S."/>
            <person name="Xu J."/>
            <person name="Li Q."/>
            <person name="Guo A."/>
            <person name="Zhou L."/>
            <person name="Li J."/>
            <person name="Wu Y."/>
            <person name="Ma Z."/>
            <person name="Armero A."/>
            <person name="Issali A.E."/>
            <person name="Liu N."/>
            <person name="Peng M."/>
            <person name="Yang Y."/>
        </authorList>
    </citation>
    <scope>NUCLEOTIDE SEQUENCE</scope>
    <source>
        <tissue evidence="19">Spear leaf of Hainan Tall coconut</tissue>
    </source>
</reference>
<evidence type="ECO:0000256" key="12">
    <source>
        <dbReference type="ARBA" id="ARBA00022840"/>
    </source>
</evidence>
<evidence type="ECO:0000256" key="8">
    <source>
        <dbReference type="ARBA" id="ARBA00022692"/>
    </source>
</evidence>
<keyword evidence="12" id="KW-0067">ATP-binding</keyword>
<feature type="signal peptide" evidence="17">
    <location>
        <begin position="1"/>
        <end position="32"/>
    </location>
</feature>
<dbReference type="Pfam" id="PF00139">
    <property type="entry name" value="Lectin_legB"/>
    <property type="match status" value="1"/>
</dbReference>
<dbReference type="SUPFAM" id="SSF56112">
    <property type="entry name" value="Protein kinase-like (PK-like)"/>
    <property type="match status" value="1"/>
</dbReference>
<keyword evidence="7" id="KW-0808">Transferase</keyword>
<comment type="similarity">
    <text evidence="4">In the C-terminal section; belongs to the protein kinase superfamily. Ser/Thr protein kinase family.</text>
</comment>
<dbReference type="InterPro" id="IPR000719">
    <property type="entry name" value="Prot_kinase_dom"/>
</dbReference>
<dbReference type="OrthoDB" id="2014828at2759"/>
<dbReference type="Proteomes" id="UP000797356">
    <property type="component" value="Chromosome 1"/>
</dbReference>
<keyword evidence="15" id="KW-0325">Glycoprotein</keyword>
<keyword evidence="20" id="KW-1185">Reference proteome</keyword>
<evidence type="ECO:0000259" key="18">
    <source>
        <dbReference type="PROSITE" id="PS50011"/>
    </source>
</evidence>
<comment type="subcellular location">
    <subcellularLocation>
        <location evidence="1">Cell membrane</location>
    </subcellularLocation>
    <subcellularLocation>
        <location evidence="2">Membrane</location>
        <topology evidence="2">Single-pass type I membrane protein</topology>
    </subcellularLocation>
</comment>
<keyword evidence="19" id="KW-0418">Kinase</keyword>
<dbReference type="Gene3D" id="2.60.120.200">
    <property type="match status" value="1"/>
</dbReference>
<dbReference type="InterPro" id="IPR013320">
    <property type="entry name" value="ConA-like_dom_sf"/>
</dbReference>
<dbReference type="PROSITE" id="PS50011">
    <property type="entry name" value="PROTEIN_KINASE_DOM"/>
    <property type="match status" value="1"/>
</dbReference>
<reference evidence="19" key="2">
    <citation type="submission" date="2019-07" db="EMBL/GenBank/DDBJ databases">
        <authorList>
            <person name="Yang Y."/>
            <person name="Bocs S."/>
            <person name="Baudouin L."/>
        </authorList>
    </citation>
    <scope>NUCLEOTIDE SEQUENCE</scope>
    <source>
        <tissue evidence="19">Spear leaf of Hainan Tall coconut</tissue>
    </source>
</reference>
<dbReference type="Pfam" id="PF07714">
    <property type="entry name" value="PK_Tyr_Ser-Thr"/>
    <property type="match status" value="1"/>
</dbReference>
<keyword evidence="13 16" id="KW-1133">Transmembrane helix</keyword>
<evidence type="ECO:0000256" key="17">
    <source>
        <dbReference type="SAM" id="SignalP"/>
    </source>
</evidence>
<keyword evidence="6" id="KW-1003">Cell membrane</keyword>
<comment type="similarity">
    <text evidence="3">In the N-terminal section; belongs to the leguminous lectin family.</text>
</comment>
<evidence type="ECO:0000256" key="6">
    <source>
        <dbReference type="ARBA" id="ARBA00022475"/>
    </source>
</evidence>
<keyword evidence="11" id="KW-0547">Nucleotide-binding</keyword>
<evidence type="ECO:0000256" key="16">
    <source>
        <dbReference type="SAM" id="Phobius"/>
    </source>
</evidence>
<dbReference type="EC" id="2.7.11.1" evidence="5"/>
<evidence type="ECO:0000256" key="5">
    <source>
        <dbReference type="ARBA" id="ARBA00012513"/>
    </source>
</evidence>
<evidence type="ECO:0000256" key="15">
    <source>
        <dbReference type="ARBA" id="ARBA00023180"/>
    </source>
</evidence>
<keyword evidence="14 16" id="KW-0472">Membrane</keyword>
<evidence type="ECO:0000256" key="14">
    <source>
        <dbReference type="ARBA" id="ARBA00023136"/>
    </source>
</evidence>
<evidence type="ECO:0000256" key="4">
    <source>
        <dbReference type="ARBA" id="ARBA00010217"/>
    </source>
</evidence>
<keyword evidence="10" id="KW-0430">Lectin</keyword>
<accession>A0A8K0HWE9</accession>
<evidence type="ECO:0000256" key="3">
    <source>
        <dbReference type="ARBA" id="ARBA00008536"/>
    </source>
</evidence>
<keyword evidence="19" id="KW-0675">Receptor</keyword>
<dbReference type="InterPro" id="IPR050528">
    <property type="entry name" value="L-type_Lectin-RKs"/>
</dbReference>
<feature type="transmembrane region" description="Helical" evidence="16">
    <location>
        <begin position="282"/>
        <end position="302"/>
    </location>
</feature>
<dbReference type="FunFam" id="3.30.200.20:FF:000168">
    <property type="entry name" value="L-type lectin-domain containing receptor kinase IX.1"/>
    <property type="match status" value="1"/>
</dbReference>
<keyword evidence="8 16" id="KW-0812">Transmembrane</keyword>
<dbReference type="GO" id="GO:0005524">
    <property type="term" value="F:ATP binding"/>
    <property type="evidence" value="ECO:0007669"/>
    <property type="project" value="UniProtKB-KW"/>
</dbReference>
<proteinExistence type="inferred from homology"/>
<evidence type="ECO:0000256" key="7">
    <source>
        <dbReference type="ARBA" id="ARBA00022527"/>
    </source>
</evidence>
<evidence type="ECO:0000313" key="19">
    <source>
        <dbReference type="EMBL" id="KAG1327887.1"/>
    </source>
</evidence>
<organism evidence="19 20">
    <name type="scientific">Cocos nucifera</name>
    <name type="common">Coconut palm</name>
    <dbReference type="NCBI Taxonomy" id="13894"/>
    <lineage>
        <taxon>Eukaryota</taxon>
        <taxon>Viridiplantae</taxon>
        <taxon>Streptophyta</taxon>
        <taxon>Embryophyta</taxon>
        <taxon>Tracheophyta</taxon>
        <taxon>Spermatophyta</taxon>
        <taxon>Magnoliopsida</taxon>
        <taxon>Liliopsida</taxon>
        <taxon>Arecaceae</taxon>
        <taxon>Arecoideae</taxon>
        <taxon>Cocoseae</taxon>
        <taxon>Attaleinae</taxon>
        <taxon>Cocos</taxon>
    </lineage>
</organism>
<dbReference type="GO" id="GO:0004674">
    <property type="term" value="F:protein serine/threonine kinase activity"/>
    <property type="evidence" value="ECO:0007669"/>
    <property type="project" value="UniProtKB-KW"/>
</dbReference>
<dbReference type="GO" id="GO:0030246">
    <property type="term" value="F:carbohydrate binding"/>
    <property type="evidence" value="ECO:0007669"/>
    <property type="project" value="UniProtKB-KW"/>
</dbReference>
<evidence type="ECO:0000313" key="20">
    <source>
        <dbReference type="Proteomes" id="UP000797356"/>
    </source>
</evidence>
<name>A0A8K0HWE9_COCNU</name>
<dbReference type="Gene3D" id="1.10.510.10">
    <property type="entry name" value="Transferase(Phosphotransferase) domain 1"/>
    <property type="match status" value="1"/>
</dbReference>
<dbReference type="CDD" id="cd06899">
    <property type="entry name" value="lectin_legume_LecRK_Arcelin_ConA"/>
    <property type="match status" value="1"/>
</dbReference>
<sequence length="461" mass="51278">MTPCSSSRTAVPSLQLLLLSLFYLACFMIPHATPLSFNYSMFNQETTGDLKSHQDATLVSNTIQLTRNQLNTQIENSMGSVVHNEPVPLWDKASGKLADFTSNFSFTIDGLNNTRSADGIAFFLSSYPYHYETFNHSWGGALGIFDRNGTNATRNKIVAVEFDSYINPEYNDCSANHVGIDIHRIVSVAHVELNASIRQNIILFASVSYNARTRNLSIFLGNCSDPRRNSRLSYGVDLRDYLPENVAVGFSASTGHLSEVHTIHSWSFSSSDPGLGDKRPKALGYAIAAGVIVSLFCVVLFISKYICKKVNRNMAEEEDMAIDVLAGDAIESAGGPRRLSYGVLLSATRNFAKERKLGEGGFGEVYMGVLHDPKREVAVRRISRDSKQGKRENISEITTISQLRHRNLVQLIGYCHERGDLLLVYEYMLNGSLDYHLYGKDRFLTWPVRYKIALGLASALL</sequence>
<comment type="caution">
    <text evidence="19">The sequence shown here is derived from an EMBL/GenBank/DDBJ whole genome shotgun (WGS) entry which is preliminary data.</text>
</comment>
<evidence type="ECO:0000256" key="13">
    <source>
        <dbReference type="ARBA" id="ARBA00022989"/>
    </source>
</evidence>
<dbReference type="InterPro" id="IPR019825">
    <property type="entry name" value="Lectin_legB_Mn/Ca_BS"/>
</dbReference>
<dbReference type="InterPro" id="IPR001220">
    <property type="entry name" value="Legume_lectin_dom"/>
</dbReference>
<feature type="chain" id="PRO_5035433071" description="non-specific serine/threonine protein kinase" evidence="17">
    <location>
        <begin position="33"/>
        <end position="461"/>
    </location>
</feature>
<dbReference type="PANTHER" id="PTHR27007">
    <property type="match status" value="1"/>
</dbReference>
<dbReference type="InterPro" id="IPR001245">
    <property type="entry name" value="Ser-Thr/Tyr_kinase_cat_dom"/>
</dbReference>
<keyword evidence="7" id="KW-0723">Serine/threonine-protein kinase</keyword>
<dbReference type="GO" id="GO:0006952">
    <property type="term" value="P:defense response"/>
    <property type="evidence" value="ECO:0007669"/>
    <property type="project" value="UniProtKB-ARBA"/>
</dbReference>
<dbReference type="EMBL" id="CM017872">
    <property type="protein sequence ID" value="KAG1327887.1"/>
    <property type="molecule type" value="Genomic_DNA"/>
</dbReference>
<evidence type="ECO:0000256" key="1">
    <source>
        <dbReference type="ARBA" id="ARBA00004236"/>
    </source>
</evidence>
<evidence type="ECO:0000256" key="9">
    <source>
        <dbReference type="ARBA" id="ARBA00022729"/>
    </source>
</evidence>
<gene>
    <name evidence="19" type="ORF">COCNU_01G018210</name>
</gene>